<evidence type="ECO:0000313" key="11">
    <source>
        <dbReference type="EMBL" id="CAJ0606667.1"/>
    </source>
</evidence>
<proteinExistence type="inferred from homology"/>
<evidence type="ECO:0000256" key="9">
    <source>
        <dbReference type="SAM" id="MobiDB-lite"/>
    </source>
</evidence>
<comment type="caution">
    <text evidence="11">The sequence shown here is derived from an EMBL/GenBank/DDBJ whole genome shotgun (WGS) entry which is preliminary data.</text>
</comment>
<feature type="compositionally biased region" description="Basic residues" evidence="9">
    <location>
        <begin position="1"/>
        <end position="12"/>
    </location>
</feature>
<dbReference type="Gene3D" id="6.10.250.2990">
    <property type="match status" value="1"/>
</dbReference>
<evidence type="ECO:0000256" key="8">
    <source>
        <dbReference type="SAM" id="Coils"/>
    </source>
</evidence>
<evidence type="ECO:0000256" key="1">
    <source>
        <dbReference type="ARBA" id="ARBA00004123"/>
    </source>
</evidence>
<feature type="compositionally biased region" description="Acidic residues" evidence="9">
    <location>
        <begin position="864"/>
        <end position="878"/>
    </location>
</feature>
<organism evidence="11 12">
    <name type="scientific">Cylicocyclus nassatus</name>
    <name type="common">Nematode worm</name>
    <dbReference type="NCBI Taxonomy" id="53992"/>
    <lineage>
        <taxon>Eukaryota</taxon>
        <taxon>Metazoa</taxon>
        <taxon>Ecdysozoa</taxon>
        <taxon>Nematoda</taxon>
        <taxon>Chromadorea</taxon>
        <taxon>Rhabditida</taxon>
        <taxon>Rhabditina</taxon>
        <taxon>Rhabditomorpha</taxon>
        <taxon>Strongyloidea</taxon>
        <taxon>Strongylidae</taxon>
        <taxon>Cylicocyclus</taxon>
    </lineage>
</organism>
<evidence type="ECO:0000256" key="5">
    <source>
        <dbReference type="ARBA" id="ARBA00022829"/>
    </source>
</evidence>
<dbReference type="GO" id="GO:1990385">
    <property type="term" value="C:meiotic spindle midzone"/>
    <property type="evidence" value="ECO:0007669"/>
    <property type="project" value="TreeGrafter"/>
</dbReference>
<feature type="region of interest" description="Disordered" evidence="9">
    <location>
        <begin position="830"/>
        <end position="884"/>
    </location>
</feature>
<evidence type="ECO:0000256" key="2">
    <source>
        <dbReference type="ARBA" id="ARBA00004186"/>
    </source>
</evidence>
<keyword evidence="6" id="KW-0206">Cytoskeleton</keyword>
<feature type="region of interest" description="Disordered" evidence="9">
    <location>
        <begin position="1"/>
        <end position="25"/>
    </location>
</feature>
<accession>A0AA36MEN5</accession>
<feature type="compositionally biased region" description="Basic and acidic residues" evidence="9">
    <location>
        <begin position="562"/>
        <end position="572"/>
    </location>
</feature>
<dbReference type="PANTHER" id="PTHR13142:SF1">
    <property type="entry name" value="INNER CENTROMERE PROTEIN"/>
    <property type="match status" value="1"/>
</dbReference>
<dbReference type="GO" id="GO:0000281">
    <property type="term" value="P:mitotic cytokinesis"/>
    <property type="evidence" value="ECO:0007669"/>
    <property type="project" value="TreeGrafter"/>
</dbReference>
<feature type="region of interest" description="Disordered" evidence="9">
    <location>
        <begin position="724"/>
        <end position="756"/>
    </location>
</feature>
<feature type="region of interest" description="Disordered" evidence="9">
    <location>
        <begin position="405"/>
        <end position="446"/>
    </location>
</feature>
<dbReference type="GO" id="GO:0051257">
    <property type="term" value="P:meiotic spindle midzone assembly"/>
    <property type="evidence" value="ECO:0007669"/>
    <property type="project" value="TreeGrafter"/>
</dbReference>
<feature type="region of interest" description="Disordered" evidence="9">
    <location>
        <begin position="465"/>
        <end position="528"/>
    </location>
</feature>
<dbReference type="GO" id="GO:0030496">
    <property type="term" value="C:midbody"/>
    <property type="evidence" value="ECO:0007669"/>
    <property type="project" value="TreeGrafter"/>
</dbReference>
<dbReference type="EMBL" id="CATQJL010000316">
    <property type="protein sequence ID" value="CAJ0606667.1"/>
    <property type="molecule type" value="Genomic_DNA"/>
</dbReference>
<evidence type="ECO:0000259" key="10">
    <source>
        <dbReference type="Pfam" id="PF03941"/>
    </source>
</evidence>
<dbReference type="GO" id="GO:0000776">
    <property type="term" value="C:kinetochore"/>
    <property type="evidence" value="ECO:0007669"/>
    <property type="project" value="TreeGrafter"/>
</dbReference>
<comment type="similarity">
    <text evidence="3">Belongs to the INCENP family.</text>
</comment>
<dbReference type="Pfam" id="PF03941">
    <property type="entry name" value="INCENP_ARK-bind"/>
    <property type="match status" value="1"/>
</dbReference>
<feature type="coiled-coil region" evidence="8">
    <location>
        <begin position="632"/>
        <end position="659"/>
    </location>
</feature>
<feature type="compositionally biased region" description="Basic and acidic residues" evidence="9">
    <location>
        <begin position="465"/>
        <end position="478"/>
    </location>
</feature>
<evidence type="ECO:0000313" key="12">
    <source>
        <dbReference type="Proteomes" id="UP001176961"/>
    </source>
</evidence>
<feature type="region of interest" description="Disordered" evidence="9">
    <location>
        <begin position="325"/>
        <end position="352"/>
    </location>
</feature>
<dbReference type="GO" id="GO:0005634">
    <property type="term" value="C:nucleus"/>
    <property type="evidence" value="ECO:0007669"/>
    <property type="project" value="UniProtKB-SubCell"/>
</dbReference>
<comment type="subcellular location">
    <subcellularLocation>
        <location evidence="2">Cytoplasm</location>
        <location evidence="2">Cytoskeleton</location>
        <location evidence="2">Spindle</location>
    </subcellularLocation>
    <subcellularLocation>
        <location evidence="1">Nucleus</location>
    </subcellularLocation>
</comment>
<dbReference type="GO" id="GO:0051310">
    <property type="term" value="P:metaphase chromosome alignment"/>
    <property type="evidence" value="ECO:0007669"/>
    <property type="project" value="TreeGrafter"/>
</dbReference>
<dbReference type="GO" id="GO:0032133">
    <property type="term" value="C:chromosome passenger complex"/>
    <property type="evidence" value="ECO:0007669"/>
    <property type="project" value="TreeGrafter"/>
</dbReference>
<keyword evidence="12" id="KW-1185">Reference proteome</keyword>
<feature type="domain" description="Inner centromere protein ARK-binding" evidence="10">
    <location>
        <begin position="868"/>
        <end position="928"/>
    </location>
</feature>
<sequence>MPPKRAKNKSKAHRETEKVENDTGDVNGVALDHKILLNPAFKLEEIIERGSAATMRSWSAVVTENLNWLQSQKAALKELIRNAGAPEKSVPKTPRRGAAAFARLRETADSYTSYSLTFEDRGVEQEYEESDQQLETNSQACAATVAVNNDVGEDAEMQPLSQSQVEQTSSQAQVDEFFEVEPPQMEAESESSYEDAQNSIHHEVPAHGKSEQEFGAAVQQRNVEDSTCTTETYVSARGSAERLPQQEYITHVKAECVTPPEPELMLQKTLCSSSTGETVSNSEATPIMSAEIKKEIPSSREEHVQSCAKGVSTESQTRVLRSTTRAQTAAAKTPSRPHYGYDTTASSSRNYNLRGVAPTPQYGEEPRAAAGASHTRIARVVHEHIVTTPCKRQYKSAVRRVMEDQELARTLSPKRATVPTPSRTRAAAKNSRADTKAEAKARAEALRKEKEEKAALLREEQCRERAERLRKEREEKQLRAKRRRHEKEVEEKQKAEALKKKEELEDRRREEYRLHKSPARSNAVSRVNSPSRLPKIVASQPRTASKALFVSTPGRVPSKIARVQEKGGESTREPTMNTPSRENRRKPYPSRMARQNSGDSAGRCLWSPKEEVVSHDRLFEEEVDSPHTKERCDQVKKLAAEHREKLRHEEEERKRIRLAREERQNLAVPKMEVDDFDECDNLNQALPQALSEDMRNCRLRTEEEERGGSEEECDHLMHVEADELMQEEERYRQEEENRRRRLSEEDRKASREREEALAQELLEAERRRREEEEERIQEEQKRILEEKKMQEAEARIKEHRRLEEEEAKARLNVSSSAELFNRHLANVSMNTSNVENRSPSRNDSHSSYEMTPDKKFKPASENDYNIEDLSSGDETDQEDAPRKKVPAWAEGDRLKRALERIVREVRSGSFDPNTYFGGTEAPDLTLIFGNTKRYPRRGSSGIWESPINKPRQGVGFVSAIMSAVKETPKFVPKRTGVSRFSHRFWYVVTLPLRRSGPAFAFVMTVYVIGYNVGVRWWKGPDHPVNRFTWRRMEAEDFSAISQTHIQVLTQYRRTGEDNTFGCPGMTHLNINQRNQTNSRYVFTGMDPIYDTEFVFTESFAPKPVRTFVVNTNAALHSINANVEPSSGVCTFPANSQFPDRFILCLSFRSPIAWLKDNWLLSPYMPINTIKQKKLCSVRHQPPEGMDKMVSIALERAAAKEEDELGLAEYVMSDGPAHDSTFMRSQIVVQKWSQIISLYLEAIQASQSPPVEPTPDDTLFGGSFTCGLIAARLRHVVKQRLDIARSLLALISSTLKTGRYDYPMFEFSDLERKLSNIINIIDCLTISCL</sequence>
<keyword evidence="8" id="KW-0175">Coiled coil</keyword>
<dbReference type="Proteomes" id="UP001176961">
    <property type="component" value="Unassembled WGS sequence"/>
</dbReference>
<keyword evidence="5" id="KW-0159">Chromosome partition</keyword>
<protein>
    <recommendedName>
        <fullName evidence="10">Inner centromere protein ARK-binding domain-containing protein</fullName>
    </recommendedName>
</protein>
<feature type="region of interest" description="Disordered" evidence="9">
    <location>
        <begin position="556"/>
        <end position="604"/>
    </location>
</feature>
<dbReference type="Pfam" id="PF23386">
    <property type="entry name" value="NPP-6_helical"/>
    <property type="match status" value="1"/>
</dbReference>
<evidence type="ECO:0000256" key="6">
    <source>
        <dbReference type="ARBA" id="ARBA00023212"/>
    </source>
</evidence>
<dbReference type="InterPro" id="IPR005635">
    <property type="entry name" value="Inner_centromere_prot_ARK-bd"/>
</dbReference>
<gene>
    <name evidence="11" type="ORF">CYNAS_LOCUS18650</name>
</gene>
<evidence type="ECO:0000256" key="3">
    <source>
        <dbReference type="ARBA" id="ARBA00010042"/>
    </source>
</evidence>
<feature type="compositionally biased region" description="Polar residues" evidence="9">
    <location>
        <begin position="519"/>
        <end position="528"/>
    </location>
</feature>
<feature type="compositionally biased region" description="Basic and acidic residues" evidence="9">
    <location>
        <begin position="431"/>
        <end position="446"/>
    </location>
</feature>
<feature type="compositionally biased region" description="Basic and acidic residues" evidence="9">
    <location>
        <begin position="486"/>
        <end position="514"/>
    </location>
</feature>
<evidence type="ECO:0000256" key="7">
    <source>
        <dbReference type="ARBA" id="ARBA00023242"/>
    </source>
</evidence>
<keyword evidence="7" id="KW-0539">Nucleus</keyword>
<reference evidence="11" key="1">
    <citation type="submission" date="2023-07" db="EMBL/GenBank/DDBJ databases">
        <authorList>
            <consortium name="CYATHOMIX"/>
        </authorList>
    </citation>
    <scope>NUCLEOTIDE SEQUENCE</scope>
    <source>
        <strain evidence="11">N/A</strain>
    </source>
</reference>
<name>A0AA36MEN5_CYLNA</name>
<evidence type="ECO:0000256" key="4">
    <source>
        <dbReference type="ARBA" id="ARBA00022490"/>
    </source>
</evidence>
<feature type="compositionally biased region" description="Basic and acidic residues" evidence="9">
    <location>
        <begin position="838"/>
        <end position="860"/>
    </location>
</feature>
<dbReference type="PANTHER" id="PTHR13142">
    <property type="entry name" value="INNER CENTROMERE PROTEIN"/>
    <property type="match status" value="1"/>
</dbReference>
<keyword evidence="4" id="KW-0963">Cytoplasm</keyword>